<dbReference type="SUPFAM" id="SSF52172">
    <property type="entry name" value="CheY-like"/>
    <property type="match status" value="1"/>
</dbReference>
<feature type="non-terminal residue" evidence="7">
    <location>
        <position position="1"/>
    </location>
</feature>
<sequence length="751" mass="84046">NDAIDGIDVANAINEKYRLPIIFITAYSEDATMGRASQALPYGYLLKPFSERDLQAVLKISLERSKWDQKLQRSEARLKLAIDAANMGTWEIGERSGSTVVLANPIKHGDTQFSNWSEFRPLITARDRRRIDREINNLQNRLQDSIELEFEVDDARTGPSFYVLYGVADDQGERGTRDVLGVIQDITARKLAERELQQAALVFNSSSEAIVVTDQNLTVANANATFYQITGLTAVSVQGQPLDLLSAANIGQATREKMNAALAQGECWRGEVRAYRQDDQPFHALVNISRVASRANGPWQYVILISDISEMRRAQAELAYIAYYDTLTGLPNRHLFMDRLNMAIAHAARAKSRLAVLFIDLDHFKRVNDTLGHQVGDQMLRAIADRLQPVLRTSDTLCRIGGDEFIVIVDAFDTTDDLEALCRKIIEAVHQPMLLGKNEVTPGCSVGISIYPTDTDDKDDLVKMADTAMYSAKGLGRNCYAFYQPQMTQAVAHYLNREQELRHALQQRQFVLYYQPQFSAENQDIVGMEALIRWQHPEVGLLSAAEVIPVAENSSLIVDIGEWVIGEACRQYRIWVDKFGKNIRIAVNVSPRQLREPRFVSIVTNALKTSQMPGEFLELEVTESSLQNCEASLVALRRVESLGVTISIDDFGTGYSCMSSLKLLPIHRLKIDQSFVRDIPGDKNDCAIATAIIALGHQLELRVIAEGIESREQADFLRAAGCDEMQGYLLSVPLPPGDLAELLREHQQLEE</sequence>
<dbReference type="PROSITE" id="PS50887">
    <property type="entry name" value="GGDEF"/>
    <property type="match status" value="1"/>
</dbReference>
<dbReference type="Gene3D" id="3.40.50.2300">
    <property type="match status" value="1"/>
</dbReference>
<dbReference type="SMART" id="SM00091">
    <property type="entry name" value="PAS"/>
    <property type="match status" value="1"/>
</dbReference>
<dbReference type="InterPro" id="IPR001633">
    <property type="entry name" value="EAL_dom"/>
</dbReference>
<feature type="domain" description="GGDEF" evidence="6">
    <location>
        <begin position="352"/>
        <end position="485"/>
    </location>
</feature>
<dbReference type="CDD" id="cd00130">
    <property type="entry name" value="PAS"/>
    <property type="match status" value="1"/>
</dbReference>
<dbReference type="Pfam" id="PF00563">
    <property type="entry name" value="EAL"/>
    <property type="match status" value="1"/>
</dbReference>
<dbReference type="CDD" id="cd01949">
    <property type="entry name" value="GGDEF"/>
    <property type="match status" value="1"/>
</dbReference>
<comment type="caution">
    <text evidence="2">Lacks conserved residue(s) required for the propagation of feature annotation.</text>
</comment>
<comment type="caution">
    <text evidence="7">The sequence shown here is derived from an EMBL/GenBank/DDBJ whole genome shotgun (WGS) entry which is preliminary data.</text>
</comment>
<dbReference type="Gene3D" id="3.30.450.20">
    <property type="entry name" value="PAS domain"/>
    <property type="match status" value="2"/>
</dbReference>
<dbReference type="InterPro" id="IPR052155">
    <property type="entry name" value="Biofilm_reg_signaling"/>
</dbReference>
<evidence type="ECO:0000259" key="5">
    <source>
        <dbReference type="PROSITE" id="PS50883"/>
    </source>
</evidence>
<feature type="domain" description="PAC" evidence="4">
    <location>
        <begin position="146"/>
        <end position="198"/>
    </location>
</feature>
<dbReference type="SMART" id="SM00052">
    <property type="entry name" value="EAL"/>
    <property type="match status" value="1"/>
</dbReference>
<dbReference type="NCBIfam" id="TIGR00254">
    <property type="entry name" value="GGDEF"/>
    <property type="match status" value="1"/>
</dbReference>
<evidence type="ECO:0000259" key="3">
    <source>
        <dbReference type="PROSITE" id="PS50110"/>
    </source>
</evidence>
<dbReference type="Pfam" id="PF13426">
    <property type="entry name" value="PAS_9"/>
    <property type="match status" value="1"/>
</dbReference>
<evidence type="ECO:0000256" key="1">
    <source>
        <dbReference type="ARBA" id="ARBA00001946"/>
    </source>
</evidence>
<dbReference type="PROSITE" id="PS50113">
    <property type="entry name" value="PAC"/>
    <property type="match status" value="2"/>
</dbReference>
<dbReference type="InterPro" id="IPR035919">
    <property type="entry name" value="EAL_sf"/>
</dbReference>
<evidence type="ECO:0000313" key="8">
    <source>
        <dbReference type="Proteomes" id="UP000259273"/>
    </source>
</evidence>
<dbReference type="InterPro" id="IPR043128">
    <property type="entry name" value="Rev_trsase/Diguanyl_cyclase"/>
</dbReference>
<dbReference type="PROSITE" id="PS50883">
    <property type="entry name" value="EAL"/>
    <property type="match status" value="1"/>
</dbReference>
<dbReference type="InterPro" id="IPR001789">
    <property type="entry name" value="Sig_transdc_resp-reg_receiver"/>
</dbReference>
<protein>
    <submittedName>
        <fullName evidence="7">GGDEF domain-containing response regulator</fullName>
    </submittedName>
</protein>
<dbReference type="InterPro" id="IPR000700">
    <property type="entry name" value="PAS-assoc_C"/>
</dbReference>
<evidence type="ECO:0000256" key="2">
    <source>
        <dbReference type="PROSITE-ProRule" id="PRU00169"/>
    </source>
</evidence>
<dbReference type="InterPro" id="IPR000160">
    <property type="entry name" value="GGDEF_dom"/>
</dbReference>
<dbReference type="SUPFAM" id="SSF55073">
    <property type="entry name" value="Nucleotide cyclase"/>
    <property type="match status" value="1"/>
</dbReference>
<dbReference type="InterPro" id="IPR029787">
    <property type="entry name" value="Nucleotide_cyclase"/>
</dbReference>
<dbReference type="Gene3D" id="3.30.70.270">
    <property type="match status" value="1"/>
</dbReference>
<reference evidence="7 8" key="1">
    <citation type="journal article" date="2018" name="Nat. Biotechnol.">
        <title>A standardized bacterial taxonomy based on genome phylogeny substantially revises the tree of life.</title>
        <authorList>
            <person name="Parks D.H."/>
            <person name="Chuvochina M."/>
            <person name="Waite D.W."/>
            <person name="Rinke C."/>
            <person name="Skarshewski A."/>
            <person name="Chaumeil P.A."/>
            <person name="Hugenholtz P."/>
        </authorList>
    </citation>
    <scope>NUCLEOTIDE SEQUENCE [LARGE SCALE GENOMIC DNA]</scope>
    <source>
        <strain evidence="7">UBA9158</strain>
    </source>
</reference>
<dbReference type="PROSITE" id="PS50110">
    <property type="entry name" value="RESPONSE_REGULATORY"/>
    <property type="match status" value="1"/>
</dbReference>
<dbReference type="InterPro" id="IPR000014">
    <property type="entry name" value="PAS"/>
</dbReference>
<proteinExistence type="predicted"/>
<dbReference type="FunFam" id="3.30.70.270:FF:000001">
    <property type="entry name" value="Diguanylate cyclase domain protein"/>
    <property type="match status" value="1"/>
</dbReference>
<name>A0A3C1KJM4_9GAMM</name>
<dbReference type="SUPFAM" id="SSF55785">
    <property type="entry name" value="PYP-like sensor domain (PAS domain)"/>
    <property type="match status" value="2"/>
</dbReference>
<dbReference type="SMART" id="SM00267">
    <property type="entry name" value="GGDEF"/>
    <property type="match status" value="1"/>
</dbReference>
<dbReference type="Gene3D" id="3.20.20.450">
    <property type="entry name" value="EAL domain"/>
    <property type="match status" value="1"/>
</dbReference>
<dbReference type="InterPro" id="IPR035965">
    <property type="entry name" value="PAS-like_dom_sf"/>
</dbReference>
<gene>
    <name evidence="7" type="ORF">DCP75_03725</name>
</gene>
<accession>A0A3C1KJM4</accession>
<dbReference type="NCBIfam" id="TIGR00229">
    <property type="entry name" value="sensory_box"/>
    <property type="match status" value="1"/>
</dbReference>
<feature type="domain" description="Response regulatory" evidence="3">
    <location>
        <begin position="1"/>
        <end position="62"/>
    </location>
</feature>
<organism evidence="7 8">
    <name type="scientific">Haliea salexigens</name>
    <dbReference type="NCBI Taxonomy" id="287487"/>
    <lineage>
        <taxon>Bacteria</taxon>
        <taxon>Pseudomonadati</taxon>
        <taxon>Pseudomonadota</taxon>
        <taxon>Gammaproteobacteria</taxon>
        <taxon>Cellvibrionales</taxon>
        <taxon>Halieaceae</taxon>
        <taxon>Haliea</taxon>
    </lineage>
</organism>
<dbReference type="PANTHER" id="PTHR44757">
    <property type="entry name" value="DIGUANYLATE CYCLASE DGCP"/>
    <property type="match status" value="1"/>
</dbReference>
<dbReference type="PANTHER" id="PTHR44757:SF2">
    <property type="entry name" value="BIOFILM ARCHITECTURE MAINTENANCE PROTEIN MBAA"/>
    <property type="match status" value="1"/>
</dbReference>
<dbReference type="AlphaFoldDB" id="A0A3C1KJM4"/>
<dbReference type="Pfam" id="PF00072">
    <property type="entry name" value="Response_reg"/>
    <property type="match status" value="1"/>
</dbReference>
<dbReference type="SUPFAM" id="SSF141868">
    <property type="entry name" value="EAL domain-like"/>
    <property type="match status" value="1"/>
</dbReference>
<dbReference type="InterPro" id="IPR011006">
    <property type="entry name" value="CheY-like_superfamily"/>
</dbReference>
<feature type="domain" description="PAC" evidence="4">
    <location>
        <begin position="268"/>
        <end position="320"/>
    </location>
</feature>
<dbReference type="Pfam" id="PF00990">
    <property type="entry name" value="GGDEF"/>
    <property type="match status" value="1"/>
</dbReference>
<dbReference type="GO" id="GO:0003824">
    <property type="term" value="F:catalytic activity"/>
    <property type="evidence" value="ECO:0007669"/>
    <property type="project" value="UniProtKB-ARBA"/>
</dbReference>
<evidence type="ECO:0000259" key="4">
    <source>
        <dbReference type="PROSITE" id="PS50113"/>
    </source>
</evidence>
<feature type="domain" description="EAL" evidence="5">
    <location>
        <begin position="494"/>
        <end position="747"/>
    </location>
</feature>
<dbReference type="GO" id="GO:0000160">
    <property type="term" value="P:phosphorelay signal transduction system"/>
    <property type="evidence" value="ECO:0007669"/>
    <property type="project" value="InterPro"/>
</dbReference>
<evidence type="ECO:0000259" key="6">
    <source>
        <dbReference type="PROSITE" id="PS50887"/>
    </source>
</evidence>
<dbReference type="CDD" id="cd01948">
    <property type="entry name" value="EAL"/>
    <property type="match status" value="1"/>
</dbReference>
<dbReference type="Proteomes" id="UP000259273">
    <property type="component" value="Unassembled WGS sequence"/>
</dbReference>
<comment type="cofactor">
    <cofactor evidence="1">
        <name>Mg(2+)</name>
        <dbReference type="ChEBI" id="CHEBI:18420"/>
    </cofactor>
</comment>
<evidence type="ECO:0000313" key="7">
    <source>
        <dbReference type="EMBL" id="HAN26825.1"/>
    </source>
</evidence>
<dbReference type="STRING" id="1121937.GCA_000423125_02266"/>
<dbReference type="EMBL" id="DMND01000060">
    <property type="protein sequence ID" value="HAN26825.1"/>
    <property type="molecule type" value="Genomic_DNA"/>
</dbReference>